<dbReference type="VEuPathDB" id="FungiDB:DIURU_003272"/>
<sequence>MSLPDGEYEIDLAGLVDHPNRNNVALRFSFLPDSFDPTQPLTMYEHGSQIVIASDTTLFEGIGSTRASSNQEYYLTVHDQRVALKHLHNTIRVNKTRQPDKLRQQIRQWDEEKANEQAEAKVAKPAAKPVAKPVAKPAPKTVSKPAPVSAPVAPSRAKSPSKSVSKPSTRPSTKRSSKRPPAPKSDEEIIISDADFDDLDDNTTTTNTQSQNTQSQSQPTQSEPMDVDDEFDDLENQLAEVLEPESKQSTQLALEESDESDFDEVPFSGIAIEGAPEKKASPWNTSTNRASTKPVSLREAMGGDDDESEAE</sequence>
<evidence type="ECO:0000256" key="1">
    <source>
        <dbReference type="SAM" id="MobiDB-lite"/>
    </source>
</evidence>
<dbReference type="Proteomes" id="UP000449547">
    <property type="component" value="Unassembled WGS sequence"/>
</dbReference>
<feature type="compositionally biased region" description="Basic and acidic residues" evidence="1">
    <location>
        <begin position="110"/>
        <end position="122"/>
    </location>
</feature>
<feature type="compositionally biased region" description="Polar residues" evidence="1">
    <location>
        <begin position="282"/>
        <end position="294"/>
    </location>
</feature>
<dbReference type="OrthoDB" id="3998262at2759"/>
<feature type="compositionally biased region" description="Low complexity" evidence="1">
    <location>
        <begin position="123"/>
        <end position="171"/>
    </location>
</feature>
<dbReference type="OMA" id="IPDSMDQ"/>
<gene>
    <name evidence="3" type="ORF">DIURU_003272</name>
</gene>
<keyword evidence="4" id="KW-1185">Reference proteome</keyword>
<dbReference type="GeneID" id="54781923"/>
<feature type="compositionally biased region" description="Acidic residues" evidence="1">
    <location>
        <begin position="225"/>
        <end position="235"/>
    </location>
</feature>
<protein>
    <recommendedName>
        <fullName evidence="2">Transcription elongation factor Eaf N-terminal domain-containing protein</fullName>
    </recommendedName>
</protein>
<feature type="compositionally biased region" description="Acidic residues" evidence="1">
    <location>
        <begin position="188"/>
        <end position="201"/>
    </location>
</feature>
<reference evidence="3 4" key="1">
    <citation type="submission" date="2019-07" db="EMBL/GenBank/DDBJ databases">
        <title>Genome assembly of two rare yeast pathogens: Diutina rugosa and Trichomonascus ciferrii.</title>
        <authorList>
            <person name="Mixao V."/>
            <person name="Saus E."/>
            <person name="Hansen A."/>
            <person name="Lass-Flor C."/>
            <person name="Gabaldon T."/>
        </authorList>
    </citation>
    <scope>NUCLEOTIDE SEQUENCE [LARGE SCALE GENOMIC DNA]</scope>
    <source>
        <strain evidence="3 4">CBS 613</strain>
    </source>
</reference>
<organism evidence="3 4">
    <name type="scientific">Diutina rugosa</name>
    <name type="common">Yeast</name>
    <name type="synonym">Candida rugosa</name>
    <dbReference type="NCBI Taxonomy" id="5481"/>
    <lineage>
        <taxon>Eukaryota</taxon>
        <taxon>Fungi</taxon>
        <taxon>Dikarya</taxon>
        <taxon>Ascomycota</taxon>
        <taxon>Saccharomycotina</taxon>
        <taxon>Pichiomycetes</taxon>
        <taxon>Debaryomycetaceae</taxon>
        <taxon>Diutina</taxon>
    </lineage>
</organism>
<proteinExistence type="predicted"/>
<feature type="compositionally biased region" description="Acidic residues" evidence="1">
    <location>
        <begin position="255"/>
        <end position="264"/>
    </location>
</feature>
<dbReference type="Pfam" id="PF09816">
    <property type="entry name" value="EAF"/>
    <property type="match status" value="1"/>
</dbReference>
<dbReference type="AlphaFoldDB" id="A0A642ULX5"/>
<feature type="region of interest" description="Disordered" evidence="1">
    <location>
        <begin position="110"/>
        <end position="311"/>
    </location>
</feature>
<comment type="caution">
    <text evidence="3">The sequence shown here is derived from an EMBL/GenBank/DDBJ whole genome shotgun (WGS) entry which is preliminary data.</text>
</comment>
<evidence type="ECO:0000313" key="4">
    <source>
        <dbReference type="Proteomes" id="UP000449547"/>
    </source>
</evidence>
<feature type="compositionally biased region" description="Low complexity" evidence="1">
    <location>
        <begin position="202"/>
        <end position="222"/>
    </location>
</feature>
<feature type="domain" description="Transcription elongation factor Eaf N-terminal" evidence="2">
    <location>
        <begin position="8"/>
        <end position="99"/>
    </location>
</feature>
<evidence type="ECO:0000259" key="2">
    <source>
        <dbReference type="Pfam" id="PF09816"/>
    </source>
</evidence>
<feature type="compositionally biased region" description="Acidic residues" evidence="1">
    <location>
        <begin position="302"/>
        <end position="311"/>
    </location>
</feature>
<accession>A0A642ULX5</accession>
<evidence type="ECO:0000313" key="3">
    <source>
        <dbReference type="EMBL" id="KAA8901420.1"/>
    </source>
</evidence>
<dbReference type="EMBL" id="SWFT01000103">
    <property type="protein sequence ID" value="KAA8901420.1"/>
    <property type="molecule type" value="Genomic_DNA"/>
</dbReference>
<dbReference type="RefSeq" id="XP_034011945.1">
    <property type="nucleotide sequence ID" value="XM_034156016.1"/>
</dbReference>
<dbReference type="InterPro" id="IPR019194">
    <property type="entry name" value="Tscrpt_elong_fac_Eaf_N"/>
</dbReference>
<name>A0A642ULX5_DIURU</name>